<evidence type="ECO:0000313" key="2">
    <source>
        <dbReference type="Proteomes" id="UP000824120"/>
    </source>
</evidence>
<gene>
    <name evidence="1" type="ORF">H5410_061915</name>
</gene>
<reference evidence="1 2" key="1">
    <citation type="submission" date="2020-09" db="EMBL/GenBank/DDBJ databases">
        <title>De no assembly of potato wild relative species, Solanum commersonii.</title>
        <authorList>
            <person name="Cho K."/>
        </authorList>
    </citation>
    <scope>NUCLEOTIDE SEQUENCE [LARGE SCALE GENOMIC DNA]</scope>
    <source>
        <strain evidence="1">LZ3.2</strain>
        <tissue evidence="1">Leaf</tissue>
    </source>
</reference>
<keyword evidence="2" id="KW-1185">Reference proteome</keyword>
<accession>A0A9J5W992</accession>
<name>A0A9J5W992_SOLCO</name>
<comment type="caution">
    <text evidence="1">The sequence shown here is derived from an EMBL/GenBank/DDBJ whole genome shotgun (WGS) entry which is preliminary data.</text>
</comment>
<organism evidence="1 2">
    <name type="scientific">Solanum commersonii</name>
    <name type="common">Commerson's wild potato</name>
    <name type="synonym">Commerson's nightshade</name>
    <dbReference type="NCBI Taxonomy" id="4109"/>
    <lineage>
        <taxon>Eukaryota</taxon>
        <taxon>Viridiplantae</taxon>
        <taxon>Streptophyta</taxon>
        <taxon>Embryophyta</taxon>
        <taxon>Tracheophyta</taxon>
        <taxon>Spermatophyta</taxon>
        <taxon>Magnoliopsida</taxon>
        <taxon>eudicotyledons</taxon>
        <taxon>Gunneridae</taxon>
        <taxon>Pentapetalae</taxon>
        <taxon>asterids</taxon>
        <taxon>lamiids</taxon>
        <taxon>Solanales</taxon>
        <taxon>Solanaceae</taxon>
        <taxon>Solanoideae</taxon>
        <taxon>Solaneae</taxon>
        <taxon>Solanum</taxon>
    </lineage>
</organism>
<dbReference type="EMBL" id="JACXVP010000012">
    <property type="protein sequence ID" value="KAG5572149.1"/>
    <property type="molecule type" value="Genomic_DNA"/>
</dbReference>
<protein>
    <submittedName>
        <fullName evidence="1">Uncharacterized protein</fullName>
    </submittedName>
</protein>
<evidence type="ECO:0000313" key="1">
    <source>
        <dbReference type="EMBL" id="KAG5572149.1"/>
    </source>
</evidence>
<dbReference type="Proteomes" id="UP000824120">
    <property type="component" value="Chromosome 12"/>
</dbReference>
<proteinExistence type="predicted"/>
<dbReference type="AlphaFoldDB" id="A0A9J5W992"/>
<sequence length="103" mass="11837">MKWRLASDILCDKKVPSKFKGGVELGMRISTKVEMTSVVDKMREGRLRWFGQDMMHLQLIEDMTLDRRGTFLALLPSSKSLQPFERANKMSRIASLECTTIIT</sequence>